<sequence length="557" mass="61343">MRYAGSLFIACCLSATCLAFDLDDPGWHTLNFNVSNVERRAHVYVPFSGKAPEGWTLHVAIHGWDDDCDSFCTWTDLLSDPEAPRSRWPFSGGVQTNVEGEAERRQQLLACPCGLPGGFLGHTGWNAGVCCQRKSVNDLAYFSTLLNIVADTVESPAEFSKKHAVRSSRPVRIPVEPSLIAEKKKQQDENVRRLREVLASEQERLESDEEESTDLESQLAELNSDGVRGGPRRLPFNRVLGTGYSNGGFMVKALDCVWPDLFDATTAVSAVTVVRPGGTGGISKCDVLQGARREALARGEVAWRETKSVKGMPLTSSSSLEVHGNFDPMVPIFGDPFLRFPSVWNDHAAVLKRQQCNTAKEEQTLHVGTWTNQRYTHCLTNGRTEGGGAFLEKERRGRMKAEETQQRGEEKVLLPQVEFVRNAVGGHDWYITSDFNTTSYVFDFFDRVVPPMQRGSLSSLPSPPLSAPSASSRDGETGDRKEGQSSNLPVAAGERIENSPGSEGLKREVDAPHNSVTKGETDVNSEKELGWTDGRRGEGRVVREAEDATEFFQISSS</sequence>
<gene>
    <name evidence="3" type="ORF">Cvel_9302</name>
</gene>
<keyword evidence="2" id="KW-0732">Signal</keyword>
<feature type="compositionally biased region" description="Basic and acidic residues" evidence="1">
    <location>
        <begin position="519"/>
        <end position="546"/>
    </location>
</feature>
<dbReference type="PhylomeDB" id="A0A0G4HXP1"/>
<organism evidence="3">
    <name type="scientific">Chromera velia CCMP2878</name>
    <dbReference type="NCBI Taxonomy" id="1169474"/>
    <lineage>
        <taxon>Eukaryota</taxon>
        <taxon>Sar</taxon>
        <taxon>Alveolata</taxon>
        <taxon>Colpodellida</taxon>
        <taxon>Chromeraceae</taxon>
        <taxon>Chromera</taxon>
    </lineage>
</organism>
<evidence type="ECO:0000256" key="1">
    <source>
        <dbReference type="SAM" id="MobiDB-lite"/>
    </source>
</evidence>
<evidence type="ECO:0000256" key="2">
    <source>
        <dbReference type="SAM" id="SignalP"/>
    </source>
</evidence>
<dbReference type="InterPro" id="IPR029058">
    <property type="entry name" value="AB_hydrolase_fold"/>
</dbReference>
<evidence type="ECO:0000313" key="3">
    <source>
        <dbReference type="EMBL" id="CEM49268.1"/>
    </source>
</evidence>
<dbReference type="SUPFAM" id="SSF53474">
    <property type="entry name" value="alpha/beta-Hydrolases"/>
    <property type="match status" value="1"/>
</dbReference>
<evidence type="ECO:0008006" key="4">
    <source>
        <dbReference type="Google" id="ProtNLM"/>
    </source>
</evidence>
<feature type="region of interest" description="Disordered" evidence="1">
    <location>
        <begin position="201"/>
        <end position="227"/>
    </location>
</feature>
<proteinExistence type="predicted"/>
<dbReference type="EMBL" id="CDMZ01004283">
    <property type="protein sequence ID" value="CEM49268.1"/>
    <property type="molecule type" value="Genomic_DNA"/>
</dbReference>
<feature type="signal peptide" evidence="2">
    <location>
        <begin position="1"/>
        <end position="19"/>
    </location>
</feature>
<reference evidence="3" key="1">
    <citation type="submission" date="2014-11" db="EMBL/GenBank/DDBJ databases">
        <authorList>
            <person name="Otto D Thomas"/>
            <person name="Naeem Raeece"/>
        </authorList>
    </citation>
    <scope>NUCLEOTIDE SEQUENCE</scope>
</reference>
<protein>
    <recommendedName>
        <fullName evidence="4">Feruloyl esterase</fullName>
    </recommendedName>
</protein>
<accession>A0A0G4HXP1</accession>
<dbReference type="AlphaFoldDB" id="A0A0G4HXP1"/>
<feature type="region of interest" description="Disordered" evidence="1">
    <location>
        <begin position="454"/>
        <end position="557"/>
    </location>
</feature>
<name>A0A0G4HXP1_9ALVE</name>
<feature type="chain" id="PRO_5005192344" description="Feruloyl esterase" evidence="2">
    <location>
        <begin position="20"/>
        <end position="557"/>
    </location>
</feature>
<dbReference type="VEuPathDB" id="CryptoDB:Cvel_9302"/>
<feature type="compositionally biased region" description="Basic and acidic residues" evidence="1">
    <location>
        <begin position="473"/>
        <end position="483"/>
    </location>
</feature>
<dbReference type="Gene3D" id="3.40.50.1820">
    <property type="entry name" value="alpha/beta hydrolase"/>
    <property type="match status" value="1"/>
</dbReference>